<protein>
    <submittedName>
        <fullName evidence="3">Glycoside hydrolase family 71 protein</fullName>
    </submittedName>
</protein>
<evidence type="ECO:0000256" key="2">
    <source>
        <dbReference type="SAM" id="SignalP"/>
    </source>
</evidence>
<gene>
    <name evidence="3" type="ORF">BD626DRAFT_550712</name>
</gene>
<dbReference type="Pfam" id="PF03659">
    <property type="entry name" value="Glyco_hydro_71"/>
    <property type="match status" value="1"/>
</dbReference>
<dbReference type="Proteomes" id="UP000320762">
    <property type="component" value="Unassembled WGS sequence"/>
</dbReference>
<dbReference type="GO" id="GO:0051118">
    <property type="term" value="F:glucan endo-1,3-alpha-glucosidase activity"/>
    <property type="evidence" value="ECO:0007669"/>
    <property type="project" value="InterPro"/>
</dbReference>
<name>A0A550C143_9AGAR</name>
<organism evidence="3 4">
    <name type="scientific">Schizophyllum amplum</name>
    <dbReference type="NCBI Taxonomy" id="97359"/>
    <lineage>
        <taxon>Eukaryota</taxon>
        <taxon>Fungi</taxon>
        <taxon>Dikarya</taxon>
        <taxon>Basidiomycota</taxon>
        <taxon>Agaricomycotina</taxon>
        <taxon>Agaricomycetes</taxon>
        <taxon>Agaricomycetidae</taxon>
        <taxon>Agaricales</taxon>
        <taxon>Schizophyllaceae</taxon>
        <taxon>Schizophyllum</taxon>
    </lineage>
</organism>
<evidence type="ECO:0000313" key="3">
    <source>
        <dbReference type="EMBL" id="TRM58522.1"/>
    </source>
</evidence>
<keyword evidence="4" id="KW-1185">Reference proteome</keyword>
<dbReference type="OrthoDB" id="3257981at2759"/>
<feature type="region of interest" description="Disordered" evidence="1">
    <location>
        <begin position="477"/>
        <end position="502"/>
    </location>
</feature>
<keyword evidence="3" id="KW-0378">Hydrolase</keyword>
<accession>A0A550C143</accession>
<keyword evidence="2" id="KW-0732">Signal</keyword>
<feature type="chain" id="PRO_5021852031" evidence="2">
    <location>
        <begin position="23"/>
        <end position="502"/>
    </location>
</feature>
<reference evidence="3 4" key="1">
    <citation type="journal article" date="2019" name="New Phytol.">
        <title>Comparative genomics reveals unique wood-decay strategies and fruiting body development in the Schizophyllaceae.</title>
        <authorList>
            <person name="Almasi E."/>
            <person name="Sahu N."/>
            <person name="Krizsan K."/>
            <person name="Balint B."/>
            <person name="Kovacs G.M."/>
            <person name="Kiss B."/>
            <person name="Cseklye J."/>
            <person name="Drula E."/>
            <person name="Henrissat B."/>
            <person name="Nagy I."/>
            <person name="Chovatia M."/>
            <person name="Adam C."/>
            <person name="LaButti K."/>
            <person name="Lipzen A."/>
            <person name="Riley R."/>
            <person name="Grigoriev I.V."/>
            <person name="Nagy L.G."/>
        </authorList>
    </citation>
    <scope>NUCLEOTIDE SEQUENCE [LARGE SCALE GENOMIC DNA]</scope>
    <source>
        <strain evidence="3 4">NL-1724</strain>
    </source>
</reference>
<proteinExistence type="predicted"/>
<evidence type="ECO:0000256" key="1">
    <source>
        <dbReference type="SAM" id="MobiDB-lite"/>
    </source>
</evidence>
<dbReference type="AlphaFoldDB" id="A0A550C143"/>
<dbReference type="Gene3D" id="3.20.20.80">
    <property type="entry name" value="Glycosidases"/>
    <property type="match status" value="1"/>
</dbReference>
<comment type="caution">
    <text evidence="3">The sequence shown here is derived from an EMBL/GenBank/DDBJ whole genome shotgun (WGS) entry which is preliminary data.</text>
</comment>
<sequence length="502" mass="53262">MHFPTFALFASLLGRSLLSAHAAPLNETSLEDDAAKNRLVFAHFMIGITSDRTGPGDYDADMQRAKAVGIDAFALNIGVDPYTDTQLGYAYQSAANNGMKVFISFDFNWYNTGQATAVGQKIAAYGTRPAQLKVDGKVFASSFAGDGLNIGALRAAAGMDVYFAPNFHPGQGDFGAIDGALNWMGWQNNGNNKAPSGGRTVTVAQGDQAYVNALGGKDYIAPTHFGPEVSYSKNWVFPGDLLFYKRWLEILQLKPRFVEIVTWNDYGESHYLAPLSSKHTDDGASKWVNDMPHNGWLDLAKPFIAAFKAGASSPTAHITADQLIYWYRPTPKSLNCDAQDTTMTTANNASGNYFLGRPNGYDTLADSLFVVPLLTAPGIVTVNSGGTAYVFDAPAGASAFAVPFHVGAQAFALARGGKQVMAATSLRPVQNTCPCGLYNFNAYVGTVPAGMVDRLGPDGLNRFSSGLKAACAAQPSMPASPAATTPATTTIRATAAPTNPPV</sequence>
<dbReference type="CDD" id="cd11577">
    <property type="entry name" value="GH71"/>
    <property type="match status" value="1"/>
</dbReference>
<evidence type="ECO:0000313" key="4">
    <source>
        <dbReference type="Proteomes" id="UP000320762"/>
    </source>
</evidence>
<feature type="signal peptide" evidence="2">
    <location>
        <begin position="1"/>
        <end position="22"/>
    </location>
</feature>
<dbReference type="STRING" id="97359.A0A550C143"/>
<dbReference type="EMBL" id="VDMD01000035">
    <property type="protein sequence ID" value="TRM58522.1"/>
    <property type="molecule type" value="Genomic_DNA"/>
</dbReference>
<dbReference type="InterPro" id="IPR005197">
    <property type="entry name" value="Glyco_hydro_71"/>
</dbReference>